<dbReference type="AlphaFoldDB" id="A0A4D9E2D1"/>
<keyword evidence="2" id="KW-1185">Reference proteome</keyword>
<reference evidence="1 2" key="2">
    <citation type="submission" date="2019-04" db="EMBL/GenBank/DDBJ databases">
        <title>The genome sequence of big-headed turtle.</title>
        <authorList>
            <person name="Gong S."/>
        </authorList>
    </citation>
    <scope>NUCLEOTIDE SEQUENCE [LARGE SCALE GENOMIC DNA]</scope>
    <source>
        <strain evidence="1">DO16091913</strain>
        <tissue evidence="1">Muscle</tissue>
    </source>
</reference>
<accession>A0A4D9E2D1</accession>
<proteinExistence type="predicted"/>
<name>A0A4D9E2D1_9SAUR</name>
<evidence type="ECO:0000313" key="1">
    <source>
        <dbReference type="EMBL" id="TFK01284.1"/>
    </source>
</evidence>
<evidence type="ECO:0000313" key="2">
    <source>
        <dbReference type="Proteomes" id="UP000297703"/>
    </source>
</evidence>
<dbReference type="EMBL" id="QXTE01000232">
    <property type="protein sequence ID" value="TFK01284.1"/>
    <property type="molecule type" value="Genomic_DNA"/>
</dbReference>
<gene>
    <name evidence="1" type="ORF">DR999_PMT16491</name>
</gene>
<sequence length="120" mass="12450">MGSSCTPALTSLGQGAFLGQQVTGITGISSVCLAKGVIRPHSSANFPPLGFAPSQPVSMSERPPRLPQVCPSLSDCQTMPHPSGAFSPDIGCPHGSPFVYPMWAVCLGRPRQVPQLPPAL</sequence>
<comment type="caution">
    <text evidence="1">The sequence shown here is derived from an EMBL/GenBank/DDBJ whole genome shotgun (WGS) entry which is preliminary data.</text>
</comment>
<organism evidence="1 2">
    <name type="scientific">Platysternon megacephalum</name>
    <name type="common">big-headed turtle</name>
    <dbReference type="NCBI Taxonomy" id="55544"/>
    <lineage>
        <taxon>Eukaryota</taxon>
        <taxon>Metazoa</taxon>
        <taxon>Chordata</taxon>
        <taxon>Craniata</taxon>
        <taxon>Vertebrata</taxon>
        <taxon>Euteleostomi</taxon>
        <taxon>Archelosauria</taxon>
        <taxon>Testudinata</taxon>
        <taxon>Testudines</taxon>
        <taxon>Cryptodira</taxon>
        <taxon>Durocryptodira</taxon>
        <taxon>Testudinoidea</taxon>
        <taxon>Platysternidae</taxon>
        <taxon>Platysternon</taxon>
    </lineage>
</organism>
<reference evidence="1 2" key="1">
    <citation type="submission" date="2019-04" db="EMBL/GenBank/DDBJ databases">
        <title>Draft genome of the big-headed turtle Platysternon megacephalum.</title>
        <authorList>
            <person name="Gong S."/>
        </authorList>
    </citation>
    <scope>NUCLEOTIDE SEQUENCE [LARGE SCALE GENOMIC DNA]</scope>
    <source>
        <strain evidence="1">DO16091913</strain>
        <tissue evidence="1">Muscle</tissue>
    </source>
</reference>
<protein>
    <submittedName>
        <fullName evidence="1">RING finger protein 224</fullName>
    </submittedName>
</protein>
<dbReference type="Proteomes" id="UP000297703">
    <property type="component" value="Unassembled WGS sequence"/>
</dbReference>